<dbReference type="Pfam" id="PF01464">
    <property type="entry name" value="SLT"/>
    <property type="match status" value="1"/>
</dbReference>
<feature type="domain" description="LysM" evidence="3">
    <location>
        <begin position="567"/>
        <end position="610"/>
    </location>
</feature>
<feature type="domain" description="LysM" evidence="3">
    <location>
        <begin position="507"/>
        <end position="550"/>
    </location>
</feature>
<gene>
    <name evidence="4" type="ORF">C8D98_0674</name>
</gene>
<evidence type="ECO:0000256" key="2">
    <source>
        <dbReference type="SAM" id="SignalP"/>
    </source>
</evidence>
<evidence type="ECO:0000313" key="4">
    <source>
        <dbReference type="EMBL" id="TCK62160.1"/>
    </source>
</evidence>
<dbReference type="Gene3D" id="3.10.350.10">
    <property type="entry name" value="LysM domain"/>
    <property type="match status" value="4"/>
</dbReference>
<dbReference type="AlphaFoldDB" id="A0A4R1KDL8"/>
<proteinExistence type="inferred from homology"/>
<dbReference type="Gene3D" id="1.10.530.10">
    <property type="match status" value="1"/>
</dbReference>
<feature type="domain" description="LysM" evidence="3">
    <location>
        <begin position="434"/>
        <end position="478"/>
    </location>
</feature>
<dbReference type="GO" id="GO:0016020">
    <property type="term" value="C:membrane"/>
    <property type="evidence" value="ECO:0007669"/>
    <property type="project" value="InterPro"/>
</dbReference>
<reference evidence="4 5" key="1">
    <citation type="submission" date="2019-03" db="EMBL/GenBank/DDBJ databases">
        <title>Genomic Encyclopedia of Type Strains, Phase IV (KMG-IV): sequencing the most valuable type-strain genomes for metagenomic binning, comparative biology and taxonomic classification.</title>
        <authorList>
            <person name="Goeker M."/>
        </authorList>
    </citation>
    <scope>NUCLEOTIDE SEQUENCE [LARGE SCALE GENOMIC DNA]</scope>
    <source>
        <strain evidence="4 5">DSM 24984</strain>
    </source>
</reference>
<dbReference type="CDD" id="cd16894">
    <property type="entry name" value="MltD-like"/>
    <property type="match status" value="1"/>
</dbReference>
<dbReference type="PROSITE" id="PS51782">
    <property type="entry name" value="LYSM"/>
    <property type="match status" value="4"/>
</dbReference>
<evidence type="ECO:0000256" key="1">
    <source>
        <dbReference type="ARBA" id="ARBA00007734"/>
    </source>
</evidence>
<sequence length="610" mass="70263">MNRYIFLALSFLAFTACAPITNSPSPADADSLSQAPYKPKKIQDEAPVLDQQEQTPPELFDKYEMYSFLEDFKSRELDIYNVLKKQTEFHLDQSDTEYGKYDTIALVEEERFNFYVNLYTNRYATTFQRWLNRSNQYIYIVRDIFRREGVPDDLTYLPFTESGFNPSITSHAGACGMWQFMKGTGKMYDLNYNFWVDERRDFEKATTAAARHLKDLYNNLGDWYLALAAYNAGQGKITTAIRRYETRDFYELSTREKTYLRNETKDYVPKFLALRYLARNYQEFGFDTPNGLPMLYEKVTLYSQSNLYVLADLLETDIDTLRELNPELMTPMTPPVGEYVLRVPYGKRVMLENKLEHVTEEQLAQFYVVKAKEGDNLTSIAQEYGLDTTDLKKANGFSVNRVMKDTYVFVPIPDVYDEELNAGFAQELKRYNPKVHTVRRGETFYSIAARYGLTADELSALNNDMSPRSMRRGQSLVISDTYYSDRDKRIPITKPLKEQTERRDTVVRYKVRSGDNLFRIAQKFGTTVASIREANGIRGNSIMVGQSLTISSTSGKAARATSVSKTTKYKVRNGDNLWAIAKKFGTTVDDIKRTNGVGKGIRPGMVLRID</sequence>
<dbReference type="InterPro" id="IPR023346">
    <property type="entry name" value="Lysozyme-like_dom_sf"/>
</dbReference>
<dbReference type="PROSITE" id="PS51257">
    <property type="entry name" value="PROKAR_LIPOPROTEIN"/>
    <property type="match status" value="1"/>
</dbReference>
<comment type="similarity">
    <text evidence="1">Belongs to the transglycosylase Slt family.</text>
</comment>
<dbReference type="Pfam" id="PF01476">
    <property type="entry name" value="LysM"/>
    <property type="match status" value="4"/>
</dbReference>
<dbReference type="InterPro" id="IPR018392">
    <property type="entry name" value="LysM"/>
</dbReference>
<keyword evidence="5" id="KW-1185">Reference proteome</keyword>
<dbReference type="GO" id="GO:0008932">
    <property type="term" value="F:lytic endotransglycosylase activity"/>
    <property type="evidence" value="ECO:0007669"/>
    <property type="project" value="TreeGrafter"/>
</dbReference>
<organism evidence="4 5">
    <name type="scientific">Seleniivibrio woodruffii</name>
    <dbReference type="NCBI Taxonomy" id="1078050"/>
    <lineage>
        <taxon>Bacteria</taxon>
        <taxon>Pseudomonadati</taxon>
        <taxon>Deferribacterota</taxon>
        <taxon>Deferribacteres</taxon>
        <taxon>Deferribacterales</taxon>
        <taxon>Geovibrionaceae</taxon>
        <taxon>Seleniivibrio</taxon>
    </lineage>
</organism>
<keyword evidence="2" id="KW-0732">Signal</keyword>
<comment type="caution">
    <text evidence="4">The sequence shown here is derived from an EMBL/GenBank/DDBJ whole genome shotgun (WGS) entry which is preliminary data.</text>
</comment>
<dbReference type="InterPro" id="IPR008258">
    <property type="entry name" value="Transglycosylase_SLT_dom_1"/>
</dbReference>
<evidence type="ECO:0000259" key="3">
    <source>
        <dbReference type="PROSITE" id="PS51782"/>
    </source>
</evidence>
<protein>
    <submittedName>
        <fullName evidence="4">Membrane-bound lytic murein transglycosylase D</fullName>
    </submittedName>
</protein>
<dbReference type="Proteomes" id="UP000294614">
    <property type="component" value="Unassembled WGS sequence"/>
</dbReference>
<dbReference type="SUPFAM" id="SSF54106">
    <property type="entry name" value="LysM domain"/>
    <property type="match status" value="4"/>
</dbReference>
<accession>A0A4R1KDL8</accession>
<feature type="domain" description="LysM" evidence="3">
    <location>
        <begin position="365"/>
        <end position="410"/>
    </location>
</feature>
<dbReference type="PANTHER" id="PTHR33734">
    <property type="entry name" value="LYSM DOMAIN-CONTAINING GPI-ANCHORED PROTEIN 2"/>
    <property type="match status" value="1"/>
</dbReference>
<dbReference type="EMBL" id="SMGG01000003">
    <property type="protein sequence ID" value="TCK62160.1"/>
    <property type="molecule type" value="Genomic_DNA"/>
</dbReference>
<dbReference type="CDD" id="cd00118">
    <property type="entry name" value="LysM"/>
    <property type="match status" value="4"/>
</dbReference>
<name>A0A4R1KDL8_9BACT</name>
<dbReference type="InterPro" id="IPR036779">
    <property type="entry name" value="LysM_dom_sf"/>
</dbReference>
<dbReference type="SMART" id="SM00257">
    <property type="entry name" value="LysM"/>
    <property type="match status" value="4"/>
</dbReference>
<feature type="signal peptide" evidence="2">
    <location>
        <begin position="1"/>
        <end position="18"/>
    </location>
</feature>
<dbReference type="SUPFAM" id="SSF53955">
    <property type="entry name" value="Lysozyme-like"/>
    <property type="match status" value="1"/>
</dbReference>
<dbReference type="PANTHER" id="PTHR33734:SF22">
    <property type="entry name" value="MEMBRANE-BOUND LYTIC MUREIN TRANSGLYCOSYLASE D"/>
    <property type="match status" value="1"/>
</dbReference>
<dbReference type="GO" id="GO:0000270">
    <property type="term" value="P:peptidoglycan metabolic process"/>
    <property type="evidence" value="ECO:0007669"/>
    <property type="project" value="InterPro"/>
</dbReference>
<dbReference type="InterPro" id="IPR000189">
    <property type="entry name" value="Transglyc_AS"/>
</dbReference>
<dbReference type="RefSeq" id="WP_132872008.1">
    <property type="nucleotide sequence ID" value="NZ_SMGG01000003.1"/>
</dbReference>
<feature type="chain" id="PRO_5020263675" evidence="2">
    <location>
        <begin position="19"/>
        <end position="610"/>
    </location>
</feature>
<evidence type="ECO:0000313" key="5">
    <source>
        <dbReference type="Proteomes" id="UP000294614"/>
    </source>
</evidence>
<dbReference type="OrthoDB" id="9815002at2"/>
<dbReference type="PROSITE" id="PS00922">
    <property type="entry name" value="TRANSGLYCOSYLASE"/>
    <property type="match status" value="1"/>
</dbReference>